<protein>
    <submittedName>
        <fullName evidence="1">Uncharacterized protein</fullName>
    </submittedName>
</protein>
<accession>A0A6J4V0V4</accession>
<proteinExistence type="predicted"/>
<dbReference type="AlphaFoldDB" id="A0A6J4V0V4"/>
<dbReference type="EMBL" id="CADCWK010000209">
    <property type="protein sequence ID" value="CAA9564075.1"/>
    <property type="molecule type" value="Genomic_DNA"/>
</dbReference>
<name>A0A6J4V0V4_9BACT</name>
<reference evidence="1" key="1">
    <citation type="submission" date="2020-02" db="EMBL/GenBank/DDBJ databases">
        <authorList>
            <person name="Meier V. D."/>
        </authorList>
    </citation>
    <scope>NUCLEOTIDE SEQUENCE</scope>
    <source>
        <strain evidence="1">AVDCRST_MAG33</strain>
    </source>
</reference>
<gene>
    <name evidence="1" type="ORF">AVDCRST_MAG33-1914</name>
</gene>
<sequence>MSSRAARYLFRLPGGNETTEGDAMVLRRSPTPTGGDLIPDRWVRVADPFSRGECFAESTSIVDRARLSAME</sequence>
<organism evidence="1">
    <name type="scientific">uncultured Thermomicrobiales bacterium</name>
    <dbReference type="NCBI Taxonomy" id="1645740"/>
    <lineage>
        <taxon>Bacteria</taxon>
        <taxon>Pseudomonadati</taxon>
        <taxon>Thermomicrobiota</taxon>
        <taxon>Thermomicrobia</taxon>
        <taxon>Thermomicrobiales</taxon>
        <taxon>environmental samples</taxon>
    </lineage>
</organism>
<evidence type="ECO:0000313" key="1">
    <source>
        <dbReference type="EMBL" id="CAA9564075.1"/>
    </source>
</evidence>